<dbReference type="InterPro" id="IPR035595">
    <property type="entry name" value="UDP_glycos_trans_CS"/>
</dbReference>
<evidence type="ECO:0000256" key="4">
    <source>
        <dbReference type="ARBA" id="ARBA00047475"/>
    </source>
</evidence>
<comment type="similarity">
    <text evidence="1 5">Belongs to the UDP-glycosyltransferase family.</text>
</comment>
<evidence type="ECO:0000313" key="8">
    <source>
        <dbReference type="WBParaSite" id="ACRNAN_Path_1149.g4441.t1"/>
    </source>
</evidence>
<keyword evidence="2 5" id="KW-0328">Glycosyltransferase</keyword>
<dbReference type="EC" id="2.4.1.17" evidence="6"/>
<keyword evidence="7" id="KW-1185">Reference proteome</keyword>
<dbReference type="CDD" id="cd03784">
    <property type="entry name" value="GT1_Gtf-like"/>
    <property type="match status" value="1"/>
</dbReference>
<comment type="catalytic activity">
    <reaction evidence="4 6">
        <text>glucuronate acceptor + UDP-alpha-D-glucuronate = acceptor beta-D-glucuronoside + UDP + H(+)</text>
        <dbReference type="Rhea" id="RHEA:21032"/>
        <dbReference type="ChEBI" id="CHEBI:15378"/>
        <dbReference type="ChEBI" id="CHEBI:58052"/>
        <dbReference type="ChEBI" id="CHEBI:58223"/>
        <dbReference type="ChEBI" id="CHEBI:132367"/>
        <dbReference type="ChEBI" id="CHEBI:132368"/>
        <dbReference type="EC" id="2.4.1.17"/>
    </reaction>
</comment>
<dbReference type="PROSITE" id="PS00375">
    <property type="entry name" value="UDPGT"/>
    <property type="match status" value="1"/>
</dbReference>
<dbReference type="SUPFAM" id="SSF53756">
    <property type="entry name" value="UDP-Glycosyltransferase/glycogen phosphorylase"/>
    <property type="match status" value="1"/>
</dbReference>
<evidence type="ECO:0000256" key="3">
    <source>
        <dbReference type="ARBA" id="ARBA00022679"/>
    </source>
</evidence>
<evidence type="ECO:0000313" key="7">
    <source>
        <dbReference type="Proteomes" id="UP000887540"/>
    </source>
</evidence>
<evidence type="ECO:0000256" key="5">
    <source>
        <dbReference type="RuleBase" id="RU003718"/>
    </source>
</evidence>
<dbReference type="WBParaSite" id="ACRNAN_Path_1149.g4441.t1">
    <property type="protein sequence ID" value="ACRNAN_Path_1149.g4441.t1"/>
    <property type="gene ID" value="ACRNAN_Path_1149.g4441"/>
</dbReference>
<dbReference type="Pfam" id="PF00201">
    <property type="entry name" value="UDPGT"/>
    <property type="match status" value="2"/>
</dbReference>
<dbReference type="InterPro" id="IPR002213">
    <property type="entry name" value="UDP_glucos_trans"/>
</dbReference>
<evidence type="ECO:0000256" key="6">
    <source>
        <dbReference type="RuleBase" id="RU362059"/>
    </source>
</evidence>
<comment type="subcellular location">
    <subcellularLocation>
        <location evidence="6">Membrane</location>
        <topology evidence="6">Single-pass membrane protein</topology>
    </subcellularLocation>
</comment>
<reference evidence="8" key="1">
    <citation type="submission" date="2022-11" db="UniProtKB">
        <authorList>
            <consortium name="WormBaseParasite"/>
        </authorList>
    </citation>
    <scope>IDENTIFICATION</scope>
</reference>
<proteinExistence type="inferred from homology"/>
<sequence>MCEAFLEKHKSALEFLKEDKFDIIFTEQLDFCGTGLKEVLGIKTHLWISSCPLMDHMAWILGVPTPLSYVPVVGDHDISDKPSYFERLWNIIEYIGDVYVYRQDFPRPILHNTIYIGGLGIKNNTHGLSEPYKSEMEKGKKGVVYFSLGSNANTKNIPYEVKKNLFEAFKSLPDYHFLAKVDKGDKEGESLAKPITNLHTFQWAPQPDILSHPRLKAFITHGGYNSLIESARVGVPIISFPFFVDQWRNGRVAERNGWGITFDKNKLLHGSKEFLDSLKKILEIPGYQEKATRTKHLILNKPFSSSDKLIKYTEFVAENGGEKSIARIPDP</sequence>
<dbReference type="PANTHER" id="PTHR48043">
    <property type="entry name" value="EG:EG0003.4 PROTEIN-RELATED"/>
    <property type="match status" value="1"/>
</dbReference>
<organism evidence="7 8">
    <name type="scientific">Acrobeloides nanus</name>
    <dbReference type="NCBI Taxonomy" id="290746"/>
    <lineage>
        <taxon>Eukaryota</taxon>
        <taxon>Metazoa</taxon>
        <taxon>Ecdysozoa</taxon>
        <taxon>Nematoda</taxon>
        <taxon>Chromadorea</taxon>
        <taxon>Rhabditida</taxon>
        <taxon>Tylenchina</taxon>
        <taxon>Cephalobomorpha</taxon>
        <taxon>Cephaloboidea</taxon>
        <taxon>Cephalobidae</taxon>
        <taxon>Acrobeloides</taxon>
    </lineage>
</organism>
<accession>A0A914BWI3</accession>
<dbReference type="GO" id="GO:0016020">
    <property type="term" value="C:membrane"/>
    <property type="evidence" value="ECO:0007669"/>
    <property type="project" value="UniProtKB-SubCell"/>
</dbReference>
<dbReference type="PANTHER" id="PTHR48043:SF143">
    <property type="entry name" value="UDP-GLUCURONOSYLTRANSFERASE"/>
    <property type="match status" value="1"/>
</dbReference>
<evidence type="ECO:0000256" key="2">
    <source>
        <dbReference type="ARBA" id="ARBA00022676"/>
    </source>
</evidence>
<protein>
    <recommendedName>
        <fullName evidence="6">UDP-glucuronosyltransferase</fullName>
        <ecNumber evidence="6">2.4.1.17</ecNumber>
    </recommendedName>
</protein>
<dbReference type="Proteomes" id="UP000887540">
    <property type="component" value="Unplaced"/>
</dbReference>
<keyword evidence="3 5" id="KW-0808">Transferase</keyword>
<name>A0A914BWI3_9BILA</name>
<dbReference type="Gene3D" id="3.40.50.2000">
    <property type="entry name" value="Glycogen Phosphorylase B"/>
    <property type="match status" value="1"/>
</dbReference>
<dbReference type="AlphaFoldDB" id="A0A914BWI3"/>
<dbReference type="InterPro" id="IPR050271">
    <property type="entry name" value="UDP-glycosyltransferase"/>
</dbReference>
<dbReference type="GO" id="GO:0015020">
    <property type="term" value="F:glucuronosyltransferase activity"/>
    <property type="evidence" value="ECO:0007669"/>
    <property type="project" value="UniProtKB-EC"/>
</dbReference>
<evidence type="ECO:0000256" key="1">
    <source>
        <dbReference type="ARBA" id="ARBA00009995"/>
    </source>
</evidence>
<dbReference type="FunFam" id="3.40.50.2000:FF:000021">
    <property type="entry name" value="UDP-glucuronosyltransferase"/>
    <property type="match status" value="1"/>
</dbReference>